<keyword evidence="2" id="KW-1185">Reference proteome</keyword>
<dbReference type="OrthoDB" id="10891at10239"/>
<accession>A0A2K9VEP0</accession>
<dbReference type="Pfam" id="PF10910">
    <property type="entry name" value="Phage_gene29"/>
    <property type="match status" value="1"/>
</dbReference>
<protein>
    <submittedName>
        <fullName evidence="1">Minor tail protein</fullName>
    </submittedName>
</protein>
<dbReference type="EMBL" id="MG770215">
    <property type="protein sequence ID" value="AUV60725.1"/>
    <property type="molecule type" value="Genomic_DNA"/>
</dbReference>
<proteinExistence type="predicted"/>
<dbReference type="Proteomes" id="UP000241411">
    <property type="component" value="Segment"/>
</dbReference>
<evidence type="ECO:0000313" key="1">
    <source>
        <dbReference type="EMBL" id="AUV60725.1"/>
    </source>
</evidence>
<evidence type="ECO:0000313" key="2">
    <source>
        <dbReference type="Proteomes" id="UP000241411"/>
    </source>
</evidence>
<reference evidence="1 2" key="1">
    <citation type="submission" date="2018-01" db="EMBL/GenBank/DDBJ databases">
        <authorList>
            <person name="Farren J.M."/>
            <person name="Htoo L.P."/>
            <person name="Johnson E.S."/>
            <person name="Williams B.R."/>
            <person name="Bonilla J.A."/>
            <person name="Klyczek K."/>
            <person name="Garlena R.A."/>
            <person name="Russell D.A."/>
            <person name="Pope W.H."/>
            <person name="Jacobs-Sera D."/>
            <person name="Hendrix R.W."/>
            <person name="Hatfull G.F."/>
        </authorList>
    </citation>
    <scope>NUCLEOTIDE SEQUENCE [LARGE SCALE GENOMIC DNA]</scope>
</reference>
<gene>
    <name evidence="1" type="ORF">SEA_TROJE_19</name>
</gene>
<organism evidence="1 2">
    <name type="scientific">Gordonia phage Troje</name>
    <dbReference type="NCBI Taxonomy" id="2079282"/>
    <lineage>
        <taxon>Viruses</taxon>
        <taxon>Duplodnaviria</taxon>
        <taxon>Heunggongvirae</taxon>
        <taxon>Uroviricota</taxon>
        <taxon>Caudoviricetes</taxon>
        <taxon>Emalynvirus</taxon>
        <taxon>Emalynvirus troje</taxon>
    </lineage>
</organism>
<sequence>MQRMKRGDFPVQSECDPKNPKEFAAWALVALPHMNGAALPMSSEYMQMVSEHLWHLGFRWHRKHQKLKWRPPAAGDRHWLTNPGRWVKMSEPDPEPKDQSVDMLTVLRAMKQADEGDFFKAVEMLNTKGDEE</sequence>
<dbReference type="InterPro" id="IPR021226">
    <property type="entry name" value="Phage_gene29"/>
</dbReference>
<name>A0A2K9VEP0_9CAUD</name>